<dbReference type="CDD" id="cd06445">
    <property type="entry name" value="ATase"/>
    <property type="match status" value="1"/>
</dbReference>
<protein>
    <submittedName>
        <fullName evidence="3">Cysteine methyltransferase</fullName>
    </submittedName>
</protein>
<proteinExistence type="predicted"/>
<dbReference type="RefSeq" id="WP_102246341.1">
    <property type="nucleotide sequence ID" value="NZ_CP025682.1"/>
</dbReference>
<dbReference type="Pfam" id="PF01035">
    <property type="entry name" value="DNA_binding_1"/>
    <property type="match status" value="1"/>
</dbReference>
<keyword evidence="1" id="KW-0227">DNA damage</keyword>
<name>A0A2I6S4U5_9RHOO</name>
<dbReference type="GO" id="GO:0032259">
    <property type="term" value="P:methylation"/>
    <property type="evidence" value="ECO:0007669"/>
    <property type="project" value="UniProtKB-KW"/>
</dbReference>
<dbReference type="InterPro" id="IPR014048">
    <property type="entry name" value="MethylDNA_cys_MeTrfase_DNA-bd"/>
</dbReference>
<evidence type="ECO:0000313" key="4">
    <source>
        <dbReference type="Proteomes" id="UP000242205"/>
    </source>
</evidence>
<evidence type="ECO:0000259" key="2">
    <source>
        <dbReference type="Pfam" id="PF01035"/>
    </source>
</evidence>
<dbReference type="GO" id="GO:0006281">
    <property type="term" value="P:DNA repair"/>
    <property type="evidence" value="ECO:0007669"/>
    <property type="project" value="InterPro"/>
</dbReference>
<keyword evidence="3" id="KW-0489">Methyltransferase</keyword>
<feature type="domain" description="Methylated-DNA-[protein]-cysteine S-methyltransferase DNA binding" evidence="2">
    <location>
        <begin position="76"/>
        <end position="157"/>
    </location>
</feature>
<dbReference type="PANTHER" id="PTHR10815">
    <property type="entry name" value="METHYLATED-DNA--PROTEIN-CYSTEINE METHYLTRANSFERASE"/>
    <property type="match status" value="1"/>
</dbReference>
<dbReference type="GO" id="GO:0003908">
    <property type="term" value="F:methylated-DNA-[protein]-cysteine S-methyltransferase activity"/>
    <property type="evidence" value="ECO:0007669"/>
    <property type="project" value="InterPro"/>
</dbReference>
<dbReference type="EMBL" id="CP025682">
    <property type="protein sequence ID" value="AUN94271.1"/>
    <property type="molecule type" value="Genomic_DNA"/>
</dbReference>
<dbReference type="OrthoDB" id="9802228at2"/>
<gene>
    <name evidence="3" type="ORF">C0099_04535</name>
</gene>
<dbReference type="PANTHER" id="PTHR10815:SF13">
    <property type="entry name" value="METHYLATED-DNA--PROTEIN-CYSTEINE METHYLTRANSFERASE"/>
    <property type="match status" value="1"/>
</dbReference>
<evidence type="ECO:0000256" key="1">
    <source>
        <dbReference type="ARBA" id="ARBA00022763"/>
    </source>
</evidence>
<evidence type="ECO:0000313" key="3">
    <source>
        <dbReference type="EMBL" id="AUN94271.1"/>
    </source>
</evidence>
<dbReference type="Proteomes" id="UP000242205">
    <property type="component" value="Chromosome"/>
</dbReference>
<reference evidence="3 4" key="1">
    <citation type="submission" date="2018-01" db="EMBL/GenBank/DDBJ databases">
        <authorList>
            <person name="Fu G.-Y."/>
        </authorList>
    </citation>
    <scope>NUCLEOTIDE SEQUENCE [LARGE SCALE GENOMIC DNA]</scope>
    <source>
        <strain evidence="3 4">SY39</strain>
    </source>
</reference>
<dbReference type="AlphaFoldDB" id="A0A2I6S4U5"/>
<dbReference type="NCBIfam" id="TIGR00589">
    <property type="entry name" value="ogt"/>
    <property type="match status" value="1"/>
</dbReference>
<keyword evidence="4" id="KW-1185">Reference proteome</keyword>
<sequence>MPSASHDFAAIVRLPFGPMGIVCDDEVVSELVFLPPDVAERAPRRALAERTALALARWIDDPGAPHGLPLAPRGTDFQRRVWTAIDAIPPGHTRRYGELAQALGSAARAVGGACGANPFPLFTPCHRVVARHGPGGFAGDTAGHRIRVKQWLLAHEQAH</sequence>
<organism evidence="3 4">
    <name type="scientific">Pseudazoarcus pumilus</name>
    <dbReference type="NCBI Taxonomy" id="2067960"/>
    <lineage>
        <taxon>Bacteria</taxon>
        <taxon>Pseudomonadati</taxon>
        <taxon>Pseudomonadota</taxon>
        <taxon>Betaproteobacteria</taxon>
        <taxon>Rhodocyclales</taxon>
        <taxon>Zoogloeaceae</taxon>
        <taxon>Pseudazoarcus</taxon>
    </lineage>
</organism>
<dbReference type="InterPro" id="IPR036388">
    <property type="entry name" value="WH-like_DNA-bd_sf"/>
</dbReference>
<accession>A0A2I6S4U5</accession>
<dbReference type="SUPFAM" id="SSF53155">
    <property type="entry name" value="Methylated DNA-protein cysteine methyltransferase domain"/>
    <property type="match status" value="1"/>
</dbReference>
<dbReference type="Gene3D" id="1.10.10.10">
    <property type="entry name" value="Winged helix-like DNA-binding domain superfamily/Winged helix DNA-binding domain"/>
    <property type="match status" value="1"/>
</dbReference>
<dbReference type="InterPro" id="IPR036217">
    <property type="entry name" value="MethylDNA_cys_MeTrfase_DNAb"/>
</dbReference>
<keyword evidence="3" id="KW-0808">Transferase</keyword>
<dbReference type="SUPFAM" id="SSF46767">
    <property type="entry name" value="Methylated DNA-protein cysteine methyltransferase, C-terminal domain"/>
    <property type="match status" value="1"/>
</dbReference>
<dbReference type="KEGG" id="atw:C0099_04535"/>
<dbReference type="InterPro" id="IPR036631">
    <property type="entry name" value="MGMT_N_sf"/>
</dbReference>